<dbReference type="AlphaFoldDB" id="A0A9W9FPD9"/>
<comment type="caution">
    <text evidence="10">The sequence shown here is derived from an EMBL/GenBank/DDBJ whole genome shotgun (WGS) entry which is preliminary data.</text>
</comment>
<sequence>MPARTIAPENIQGVLDHVIPHISKHLQAQANGAPSKPFILGLTGLQGSGKSTWTDALVQSLNETHNYNSINLSLDDLYLDHDDLVRVRTENPSNKLLQTRGQPGTHDAELSVAFFQSLGDRKTEILIPSFDKSLFHGEGGRAPIETWRRIPQGTTVDVIVFEGWCVGFQPLDEKDVRLRWDATSQYQIPTKYPTKTLKEHAIEHLLQVNKNLRQYCDLFMGPQHFDFLVHLDTNDLVNVYEWRIQQEHALRQRTSSGMTDDQVVAFVKGYMPAYELYLDQLRRGFFRFDQPYQGQLRVVLNKDRKVVETILSR</sequence>
<accession>A0A9W9FPD9</accession>
<dbReference type="GO" id="GO:0005524">
    <property type="term" value="F:ATP binding"/>
    <property type="evidence" value="ECO:0007669"/>
    <property type="project" value="UniProtKB-KW"/>
</dbReference>
<reference evidence="10" key="1">
    <citation type="submission" date="2022-11" db="EMBL/GenBank/DDBJ databases">
        <authorList>
            <person name="Petersen C."/>
        </authorList>
    </citation>
    <scope>NUCLEOTIDE SEQUENCE</scope>
    <source>
        <strain evidence="10">IBT 30761</strain>
    </source>
</reference>
<dbReference type="FunFam" id="3.40.50.300:FF:001691">
    <property type="entry name" value="Probable ATP-dependent kinase TDA10"/>
    <property type="match status" value="1"/>
</dbReference>
<dbReference type="GO" id="GO:0005737">
    <property type="term" value="C:cytoplasm"/>
    <property type="evidence" value="ECO:0007669"/>
    <property type="project" value="UniProtKB-SubCell"/>
</dbReference>
<protein>
    <recommendedName>
        <fullName evidence="12">P-loop containing nucleoside triphosphate hydrolase protein</fullName>
    </recommendedName>
</protein>
<evidence type="ECO:0000256" key="7">
    <source>
        <dbReference type="ARBA" id="ARBA00022840"/>
    </source>
</evidence>
<dbReference type="OrthoDB" id="347435at2759"/>
<dbReference type="InterPro" id="IPR027417">
    <property type="entry name" value="P-loop_NTPase"/>
</dbReference>
<keyword evidence="6" id="KW-0418">Kinase</keyword>
<evidence type="ECO:0000313" key="10">
    <source>
        <dbReference type="EMBL" id="KAJ5103900.1"/>
    </source>
</evidence>
<evidence type="ECO:0000313" key="11">
    <source>
        <dbReference type="Proteomes" id="UP001149074"/>
    </source>
</evidence>
<evidence type="ECO:0000256" key="9">
    <source>
        <dbReference type="ARBA" id="ARBA00061312"/>
    </source>
</evidence>
<gene>
    <name evidence="10" type="ORF">N7532_004429</name>
</gene>
<dbReference type="PANTHER" id="PTHR10285">
    <property type="entry name" value="URIDINE KINASE"/>
    <property type="match status" value="1"/>
</dbReference>
<comment type="similarity">
    <text evidence="9">Belongs to the GLYK kinase family.</text>
</comment>
<dbReference type="Gene3D" id="3.40.50.300">
    <property type="entry name" value="P-loop containing nucleotide triphosphate hydrolases"/>
    <property type="match status" value="1"/>
</dbReference>
<dbReference type="RefSeq" id="XP_056477280.1">
    <property type="nucleotide sequence ID" value="XM_056616923.1"/>
</dbReference>
<evidence type="ECO:0000256" key="8">
    <source>
        <dbReference type="ARBA" id="ARBA00023242"/>
    </source>
</evidence>
<proteinExistence type="inferred from homology"/>
<evidence type="ECO:0000256" key="2">
    <source>
        <dbReference type="ARBA" id="ARBA00004496"/>
    </source>
</evidence>
<dbReference type="GO" id="GO:0005634">
    <property type="term" value="C:nucleus"/>
    <property type="evidence" value="ECO:0007669"/>
    <property type="project" value="UniProtKB-SubCell"/>
</dbReference>
<dbReference type="GO" id="GO:0016301">
    <property type="term" value="F:kinase activity"/>
    <property type="evidence" value="ECO:0007669"/>
    <property type="project" value="UniProtKB-KW"/>
</dbReference>
<dbReference type="Proteomes" id="UP001149074">
    <property type="component" value="Unassembled WGS sequence"/>
</dbReference>
<evidence type="ECO:0000256" key="3">
    <source>
        <dbReference type="ARBA" id="ARBA00022490"/>
    </source>
</evidence>
<evidence type="ECO:0000256" key="4">
    <source>
        <dbReference type="ARBA" id="ARBA00022679"/>
    </source>
</evidence>
<name>A0A9W9FPD9_9EURO</name>
<evidence type="ECO:0000256" key="6">
    <source>
        <dbReference type="ARBA" id="ARBA00022777"/>
    </source>
</evidence>
<evidence type="ECO:0000256" key="5">
    <source>
        <dbReference type="ARBA" id="ARBA00022741"/>
    </source>
</evidence>
<keyword evidence="7" id="KW-0067">ATP-binding</keyword>
<keyword evidence="8" id="KW-0539">Nucleus</keyword>
<reference evidence="10" key="2">
    <citation type="journal article" date="2023" name="IMA Fungus">
        <title>Comparative genomic study of the Penicillium genus elucidates a diverse pangenome and 15 lateral gene transfer events.</title>
        <authorList>
            <person name="Petersen C."/>
            <person name="Sorensen T."/>
            <person name="Nielsen M.R."/>
            <person name="Sondergaard T.E."/>
            <person name="Sorensen J.L."/>
            <person name="Fitzpatrick D.A."/>
            <person name="Frisvad J.C."/>
            <person name="Nielsen K.L."/>
        </authorList>
    </citation>
    <scope>NUCLEOTIDE SEQUENCE</scope>
    <source>
        <strain evidence="10">IBT 30761</strain>
    </source>
</reference>
<evidence type="ECO:0000256" key="1">
    <source>
        <dbReference type="ARBA" id="ARBA00004123"/>
    </source>
</evidence>
<keyword evidence="11" id="KW-1185">Reference proteome</keyword>
<keyword evidence="3" id="KW-0963">Cytoplasm</keyword>
<dbReference type="GeneID" id="81355902"/>
<keyword evidence="4" id="KW-0808">Transferase</keyword>
<dbReference type="SUPFAM" id="SSF52540">
    <property type="entry name" value="P-loop containing nucleoside triphosphate hydrolases"/>
    <property type="match status" value="1"/>
</dbReference>
<comment type="subcellular location">
    <subcellularLocation>
        <location evidence="2">Cytoplasm</location>
    </subcellularLocation>
    <subcellularLocation>
        <location evidence="1">Nucleus</location>
    </subcellularLocation>
</comment>
<organism evidence="10 11">
    <name type="scientific">Penicillium argentinense</name>
    <dbReference type="NCBI Taxonomy" id="1131581"/>
    <lineage>
        <taxon>Eukaryota</taxon>
        <taxon>Fungi</taxon>
        <taxon>Dikarya</taxon>
        <taxon>Ascomycota</taxon>
        <taxon>Pezizomycotina</taxon>
        <taxon>Eurotiomycetes</taxon>
        <taxon>Eurotiomycetidae</taxon>
        <taxon>Eurotiales</taxon>
        <taxon>Aspergillaceae</taxon>
        <taxon>Penicillium</taxon>
    </lineage>
</organism>
<dbReference type="EMBL" id="JAPQKI010000004">
    <property type="protein sequence ID" value="KAJ5103900.1"/>
    <property type="molecule type" value="Genomic_DNA"/>
</dbReference>
<keyword evidence="5" id="KW-0547">Nucleotide-binding</keyword>
<evidence type="ECO:0008006" key="12">
    <source>
        <dbReference type="Google" id="ProtNLM"/>
    </source>
</evidence>